<organism evidence="1 2">
    <name type="scientific">Mediterraneibacter catenae</name>
    <dbReference type="NCBI Taxonomy" id="2594882"/>
    <lineage>
        <taxon>Bacteria</taxon>
        <taxon>Bacillati</taxon>
        <taxon>Bacillota</taxon>
        <taxon>Clostridia</taxon>
        <taxon>Lachnospirales</taxon>
        <taxon>Lachnospiraceae</taxon>
        <taxon>Mediterraneibacter</taxon>
    </lineage>
</organism>
<dbReference type="OrthoDB" id="1734420at2"/>
<comment type="caution">
    <text evidence="1">The sequence shown here is derived from an EMBL/GenBank/DDBJ whole genome shotgun (WGS) entry which is preliminary data.</text>
</comment>
<accession>A0A5M9I421</accession>
<proteinExistence type="predicted"/>
<evidence type="ECO:0000313" key="1">
    <source>
        <dbReference type="EMBL" id="KAA8502876.1"/>
    </source>
</evidence>
<name>A0A5M9I421_9FIRM</name>
<gene>
    <name evidence="1" type="ORF">FNY66_01060</name>
</gene>
<protein>
    <submittedName>
        <fullName evidence="1">Uncharacterized protein</fullName>
    </submittedName>
</protein>
<dbReference type="Proteomes" id="UP000322025">
    <property type="component" value="Unassembled WGS sequence"/>
</dbReference>
<evidence type="ECO:0000313" key="2">
    <source>
        <dbReference type="Proteomes" id="UP000322025"/>
    </source>
</evidence>
<sequence>MIFKLAVELAVMMNVVAANNNIDPVLLERLRGECVKEVKRLNGSFSFDDAVSWQKGWEENE</sequence>
<reference evidence="1" key="1">
    <citation type="submission" date="2019-07" db="EMBL/GenBank/DDBJ databases">
        <authorList>
            <person name="Wongkuna S."/>
            <person name="Scaria J."/>
        </authorList>
    </citation>
    <scope>NUCLEOTIDE SEQUENCE [LARGE SCALE GENOMIC DNA]</scope>
    <source>
        <strain evidence="1">SW178</strain>
    </source>
</reference>
<dbReference type="AlphaFoldDB" id="A0A5M9I421"/>
<dbReference type="RefSeq" id="WP_143449245.1">
    <property type="nucleotide sequence ID" value="NZ_VMSO01000001.1"/>
</dbReference>
<dbReference type="EMBL" id="VMSO01000001">
    <property type="protein sequence ID" value="KAA8502876.1"/>
    <property type="molecule type" value="Genomic_DNA"/>
</dbReference>
<keyword evidence="2" id="KW-1185">Reference proteome</keyword>